<dbReference type="InterPro" id="IPR017853">
    <property type="entry name" value="GH"/>
</dbReference>
<evidence type="ECO:0000313" key="2">
    <source>
        <dbReference type="EMBL" id="PHG13083.1"/>
    </source>
</evidence>
<dbReference type="PANTHER" id="PTHR34135">
    <property type="entry name" value="LYSOZYME"/>
    <property type="match status" value="1"/>
</dbReference>
<dbReference type="InterPro" id="IPR002053">
    <property type="entry name" value="Glyco_hydro_25"/>
</dbReference>
<dbReference type="RefSeq" id="WP_075313529.1">
    <property type="nucleotide sequence ID" value="NZ_JARMMZ010000012.1"/>
</dbReference>
<keyword evidence="2" id="KW-0378">Hydrolase</keyword>
<dbReference type="Pfam" id="PF01183">
    <property type="entry name" value="Glyco_hydro_25"/>
    <property type="match status" value="1"/>
</dbReference>
<proteinExistence type="inferred from homology"/>
<accession>A0ABD6TEP6</accession>
<dbReference type="AlphaFoldDB" id="A0ABD6TEP6"/>
<dbReference type="PANTHER" id="PTHR34135:SF1">
    <property type="entry name" value="GLYCOSYL HYDROLASE FAMILY 25"/>
    <property type="match status" value="1"/>
</dbReference>
<dbReference type="Gene3D" id="3.20.20.80">
    <property type="entry name" value="Glycosidases"/>
    <property type="match status" value="1"/>
</dbReference>
<sequence>MGKIADFSYHNGTIDWGQVSKELDLVILRAQYGSNKPDNKYKEYVTGCKAYGVPHGAYAYGVYVSVEDAVTEAEDFMKRVDKDAKFLVLDVEDDTLASCGPDKLAEASQVFIDTCKAAGWKVGLYISHHMYEMYGLNKVEADFLWIPRYGTNDGNPQIKPDYSCDIWQYTDKGTLPGVSGSVDLNMLNSNKTLSWYLNKNNGGNNITGGNEGGQVKPVLPLGYLKISAEESWVYEKPDENSKVVKKVYKDSRHNYLANAWDGKRFWFKIAENNWITEYDAAIEKDGRSKGVIWNNKEGLECFHYSIAESGVRSRIGIGQWEVELRENKDWIYIKDKGWVYFNESYIKWIR</sequence>
<dbReference type="GO" id="GO:0016787">
    <property type="term" value="F:hydrolase activity"/>
    <property type="evidence" value="ECO:0007669"/>
    <property type="project" value="UniProtKB-KW"/>
</dbReference>
<name>A0ABD6TEP6_9BACI</name>
<reference evidence="2 3" key="1">
    <citation type="submission" date="2017-09" db="EMBL/GenBank/DDBJ databases">
        <title>Large-scale bioinformatics analysis of Bacillus genomes uncovers conserved roles of natural products in bacterial physiology.</title>
        <authorList>
            <consortium name="Agbiome Team Llc"/>
            <person name="Bleich R.M."/>
            <person name="Grubbs K.J."/>
            <person name="Santa Maria K.C."/>
            <person name="Allen S.E."/>
            <person name="Farag S."/>
            <person name="Shank E.A."/>
            <person name="Bowers A."/>
        </authorList>
    </citation>
    <scope>NUCLEOTIDE SEQUENCE [LARGE SCALE GENOMIC DNA]</scope>
    <source>
        <strain evidence="2 3">AFS032503</strain>
    </source>
</reference>
<dbReference type="EMBL" id="NUUI01000146">
    <property type="protein sequence ID" value="PHG13083.1"/>
    <property type="molecule type" value="Genomic_DNA"/>
</dbReference>
<organism evidence="2 3">
    <name type="scientific">Bacillus wiedmannii</name>
    <dbReference type="NCBI Taxonomy" id="1890302"/>
    <lineage>
        <taxon>Bacteria</taxon>
        <taxon>Bacillati</taxon>
        <taxon>Bacillota</taxon>
        <taxon>Bacilli</taxon>
        <taxon>Bacillales</taxon>
        <taxon>Bacillaceae</taxon>
        <taxon>Bacillus</taxon>
        <taxon>Bacillus cereus group</taxon>
    </lineage>
</organism>
<comment type="similarity">
    <text evidence="1">Belongs to the glycosyl hydrolase 25 family.</text>
</comment>
<protein>
    <submittedName>
        <fullName evidence="2">Glycoside hydrolase family 25</fullName>
    </submittedName>
</protein>
<evidence type="ECO:0000256" key="1">
    <source>
        <dbReference type="ARBA" id="ARBA00010646"/>
    </source>
</evidence>
<comment type="caution">
    <text evidence="2">The sequence shown here is derived from an EMBL/GenBank/DDBJ whole genome shotgun (WGS) entry which is preliminary data.</text>
</comment>
<gene>
    <name evidence="2" type="ORF">COI74_30070</name>
</gene>
<dbReference type="PROSITE" id="PS51904">
    <property type="entry name" value="GLYCOSYL_HYDROL_F25_2"/>
    <property type="match status" value="1"/>
</dbReference>
<dbReference type="SUPFAM" id="SSF51445">
    <property type="entry name" value="(Trans)glycosidases"/>
    <property type="match status" value="1"/>
</dbReference>
<dbReference type="Proteomes" id="UP000225062">
    <property type="component" value="Unassembled WGS sequence"/>
</dbReference>
<evidence type="ECO:0000313" key="3">
    <source>
        <dbReference type="Proteomes" id="UP000225062"/>
    </source>
</evidence>